<dbReference type="PANTHER" id="PTHR35569:SF1">
    <property type="entry name" value="CYANAMIDE HYDRATASE DDI2-RELATED"/>
    <property type="match status" value="1"/>
</dbReference>
<organism evidence="3 4">
    <name type="scientific">Nocardia cyriacigeorgica</name>
    <dbReference type="NCBI Taxonomy" id="135487"/>
    <lineage>
        <taxon>Bacteria</taxon>
        <taxon>Bacillati</taxon>
        <taxon>Actinomycetota</taxon>
        <taxon>Actinomycetes</taxon>
        <taxon>Mycobacteriales</taxon>
        <taxon>Nocardiaceae</taxon>
        <taxon>Nocardia</taxon>
    </lineage>
</organism>
<dbReference type="PANTHER" id="PTHR35569">
    <property type="entry name" value="CYANAMIDE HYDRATASE DDI2-RELATED"/>
    <property type="match status" value="1"/>
</dbReference>
<evidence type="ECO:0000256" key="1">
    <source>
        <dbReference type="SAM" id="MobiDB-lite"/>
    </source>
</evidence>
<dbReference type="GO" id="GO:0016787">
    <property type="term" value="F:hydrolase activity"/>
    <property type="evidence" value="ECO:0007669"/>
    <property type="project" value="UniProtKB-KW"/>
</dbReference>
<gene>
    <name evidence="3" type="ORF">NCTC10797_03920</name>
</gene>
<name>A0A4U8WCE4_9NOCA</name>
<dbReference type="EMBL" id="LR215973">
    <property type="protein sequence ID" value="VFB00128.1"/>
    <property type="molecule type" value="Genomic_DNA"/>
</dbReference>
<evidence type="ECO:0000313" key="3">
    <source>
        <dbReference type="EMBL" id="VFB00128.1"/>
    </source>
</evidence>
<feature type="domain" description="HD/PDEase" evidence="2">
    <location>
        <begin position="103"/>
        <end position="225"/>
    </location>
</feature>
<dbReference type="SUPFAM" id="SSF109604">
    <property type="entry name" value="HD-domain/PDEase-like"/>
    <property type="match status" value="1"/>
</dbReference>
<dbReference type="CDD" id="cd00077">
    <property type="entry name" value="HDc"/>
    <property type="match status" value="1"/>
</dbReference>
<feature type="compositionally biased region" description="Basic and acidic residues" evidence="1">
    <location>
        <begin position="28"/>
        <end position="43"/>
    </location>
</feature>
<dbReference type="Pfam" id="PF01966">
    <property type="entry name" value="HD"/>
    <property type="match status" value="1"/>
</dbReference>
<dbReference type="InterPro" id="IPR006674">
    <property type="entry name" value="HD_domain"/>
</dbReference>
<dbReference type="AlphaFoldDB" id="A0A4U8WCE4"/>
<dbReference type="SMART" id="SM00471">
    <property type="entry name" value="HDc"/>
    <property type="match status" value="1"/>
</dbReference>
<reference evidence="3 4" key="1">
    <citation type="submission" date="2019-02" db="EMBL/GenBank/DDBJ databases">
        <authorList>
            <consortium name="Pathogen Informatics"/>
        </authorList>
    </citation>
    <scope>NUCLEOTIDE SEQUENCE [LARGE SCALE GENOMIC DNA]</scope>
    <source>
        <strain evidence="3 4">3012STDY6756504</strain>
    </source>
</reference>
<protein>
    <submittedName>
        <fullName evidence="3">Predicted HD superfamily hydrolase</fullName>
    </submittedName>
</protein>
<proteinExistence type="predicted"/>
<evidence type="ECO:0000313" key="4">
    <source>
        <dbReference type="Proteomes" id="UP000290439"/>
    </source>
</evidence>
<sequence>MNGRGKSRETLDRSIGPAIAYRVASRAPHPEVPEDRYRPRGALDRKQKLDFARRAATAQLAGLPGVVKAALGKGGPSGAMTLPETPPDSSATRAAVELAESVYGEQLHQHCLRCWYFGAAFAQLDGDRFDPEALFIAALLHDIALTDRCRPAPGQSPCFAVHGGSVARDRLLAWGASTELANLVDEAIALHMDVAVDPAQGVEAHLLHAAAHLDVAGTRIGDLPRPLLADIVRMHPRDGFTGAFLSAMRREARDRPDSRAAVMWKLGMRLPVSMNPLNRSSAR</sequence>
<dbReference type="Proteomes" id="UP000290439">
    <property type="component" value="Chromosome"/>
</dbReference>
<evidence type="ECO:0000259" key="2">
    <source>
        <dbReference type="SMART" id="SM00471"/>
    </source>
</evidence>
<keyword evidence="3" id="KW-0378">Hydrolase</keyword>
<feature type="region of interest" description="Disordered" evidence="1">
    <location>
        <begin position="22"/>
        <end position="43"/>
    </location>
</feature>
<accession>A0A4U8WCE4</accession>
<dbReference type="Gene3D" id="1.10.3210.10">
    <property type="entry name" value="Hypothetical protein af1432"/>
    <property type="match status" value="1"/>
</dbReference>
<dbReference type="InterPro" id="IPR003607">
    <property type="entry name" value="HD/PDEase_dom"/>
</dbReference>